<organism evidence="1 2">
    <name type="scientific">Ceratodon purpureus</name>
    <name type="common">Fire moss</name>
    <name type="synonym">Dicranum purpureum</name>
    <dbReference type="NCBI Taxonomy" id="3225"/>
    <lineage>
        <taxon>Eukaryota</taxon>
        <taxon>Viridiplantae</taxon>
        <taxon>Streptophyta</taxon>
        <taxon>Embryophyta</taxon>
        <taxon>Bryophyta</taxon>
        <taxon>Bryophytina</taxon>
        <taxon>Bryopsida</taxon>
        <taxon>Dicranidae</taxon>
        <taxon>Pseudoditrichales</taxon>
        <taxon>Ditrichaceae</taxon>
        <taxon>Ceratodon</taxon>
    </lineage>
</organism>
<dbReference type="AlphaFoldDB" id="A0A8T0HB50"/>
<sequence length="112" mass="12461">MEKSSGAPTKKSRYQGPHWCKKCYASVSTAMSKVAQVISSEEVLDDVGQAMYICERTFIECANFGGPKICPYFAQVDAVLKELFCFVSMIIISLQPTPWFLTSTDGLAWFSL</sequence>
<protein>
    <submittedName>
        <fullName evidence="1">Uncharacterized protein</fullName>
    </submittedName>
</protein>
<keyword evidence="2" id="KW-1185">Reference proteome</keyword>
<gene>
    <name evidence="1" type="ORF">KC19_7G170200</name>
</gene>
<dbReference type="EMBL" id="CM026428">
    <property type="protein sequence ID" value="KAG0567897.1"/>
    <property type="molecule type" value="Genomic_DNA"/>
</dbReference>
<reference evidence="1" key="1">
    <citation type="submission" date="2020-06" db="EMBL/GenBank/DDBJ databases">
        <title>WGS assembly of Ceratodon purpureus strain R40.</title>
        <authorList>
            <person name="Carey S.B."/>
            <person name="Jenkins J."/>
            <person name="Shu S."/>
            <person name="Lovell J.T."/>
            <person name="Sreedasyam A."/>
            <person name="Maumus F."/>
            <person name="Tiley G.P."/>
            <person name="Fernandez-Pozo N."/>
            <person name="Barry K."/>
            <person name="Chen C."/>
            <person name="Wang M."/>
            <person name="Lipzen A."/>
            <person name="Daum C."/>
            <person name="Saski C.A."/>
            <person name="Payton A.C."/>
            <person name="Mcbreen J.C."/>
            <person name="Conrad R.E."/>
            <person name="Kollar L.M."/>
            <person name="Olsson S."/>
            <person name="Huttunen S."/>
            <person name="Landis J.B."/>
            <person name="Wickett N.J."/>
            <person name="Johnson M.G."/>
            <person name="Rensing S.A."/>
            <person name="Grimwood J."/>
            <person name="Schmutz J."/>
            <person name="Mcdaniel S.F."/>
        </authorList>
    </citation>
    <scope>NUCLEOTIDE SEQUENCE</scope>
    <source>
        <strain evidence="1">R40</strain>
    </source>
</reference>
<accession>A0A8T0HB50</accession>
<evidence type="ECO:0000313" key="1">
    <source>
        <dbReference type="EMBL" id="KAG0567897.1"/>
    </source>
</evidence>
<dbReference type="Proteomes" id="UP000822688">
    <property type="component" value="Chromosome 7"/>
</dbReference>
<evidence type="ECO:0000313" key="2">
    <source>
        <dbReference type="Proteomes" id="UP000822688"/>
    </source>
</evidence>
<proteinExistence type="predicted"/>
<name>A0A8T0HB50_CERPU</name>
<comment type="caution">
    <text evidence="1">The sequence shown here is derived from an EMBL/GenBank/DDBJ whole genome shotgun (WGS) entry which is preliminary data.</text>
</comment>